<reference evidence="4" key="1">
    <citation type="journal article" date="2019" name="Int. J. Syst. Evol. Microbiol.">
        <title>The Global Catalogue of Microorganisms (GCM) 10K type strain sequencing project: providing services to taxonomists for standard genome sequencing and annotation.</title>
        <authorList>
            <consortium name="The Broad Institute Genomics Platform"/>
            <consortium name="The Broad Institute Genome Sequencing Center for Infectious Disease"/>
            <person name="Wu L."/>
            <person name="Ma J."/>
        </authorList>
    </citation>
    <scope>NUCLEOTIDE SEQUENCE [LARGE SCALE GENOMIC DNA]</scope>
    <source>
        <strain evidence="4">JCM 4316</strain>
    </source>
</reference>
<dbReference type="InterPro" id="IPR013422">
    <property type="entry name" value="CRISPR-assoc_prot_Cas5_N"/>
</dbReference>
<dbReference type="Gene3D" id="3.30.70.2660">
    <property type="match status" value="1"/>
</dbReference>
<comment type="caution">
    <text evidence="3">The sequence shown here is derived from an EMBL/GenBank/DDBJ whole genome shotgun (WGS) entry which is preliminary data.</text>
</comment>
<evidence type="ECO:0000313" key="4">
    <source>
        <dbReference type="Proteomes" id="UP001500253"/>
    </source>
</evidence>
<protein>
    <recommendedName>
        <fullName evidence="5">Type I-E CRISPR-associated protein Cas5/CasD</fullName>
    </recommendedName>
</protein>
<dbReference type="NCBIfam" id="TIGR01868">
    <property type="entry name" value="casD_Cas5e"/>
    <property type="match status" value="1"/>
</dbReference>
<dbReference type="InterPro" id="IPR021124">
    <property type="entry name" value="CRISPR-assoc_prot_Cas5"/>
</dbReference>
<feature type="region of interest" description="Disordered" evidence="2">
    <location>
        <begin position="94"/>
        <end position="122"/>
    </location>
</feature>
<gene>
    <name evidence="3" type="ORF">GCM10010246_13220</name>
</gene>
<dbReference type="CDD" id="cd09756">
    <property type="entry name" value="Cas5_I-E"/>
    <property type="match status" value="1"/>
</dbReference>
<dbReference type="NCBIfam" id="TIGR02593">
    <property type="entry name" value="CRISPR_cas5"/>
    <property type="match status" value="1"/>
</dbReference>
<keyword evidence="4" id="KW-1185">Reference proteome</keyword>
<dbReference type="EMBL" id="BAAASD010000004">
    <property type="protein sequence ID" value="GAA2331385.1"/>
    <property type="molecule type" value="Genomic_DNA"/>
</dbReference>
<sequence length="279" mass="30877">MTMPAQPADTTSAPPTGLLLRLTGVLSAYGTDTAFTRRDTQPHPTRSALIGMFAAAAGRPRHQALDPLDLPGHPRYTDLSFTIRVDQPGTPYTDFHTTGSGRPRHEQLRTSKGDRRPEGKTTHVTDRHYLTDACFTVAVHGDAALIDYLADTLEHPQFAPYLGRRACVPDEPLVLTPPLTDPLTHLLKHAPLTLPDPPDPDEDHIPVTFWWDTPPPSPTAHRELTDNPVDFTPHHRRHTVRSLWSTTQYLPAALYVGANPLPTLAAYRHLLEQPCPPPC</sequence>
<organism evidence="3 4">
    <name type="scientific">Streptomyces cuspidosporus</name>
    <dbReference type="NCBI Taxonomy" id="66882"/>
    <lineage>
        <taxon>Bacteria</taxon>
        <taxon>Bacillati</taxon>
        <taxon>Actinomycetota</taxon>
        <taxon>Actinomycetes</taxon>
        <taxon>Kitasatosporales</taxon>
        <taxon>Streptomycetaceae</taxon>
        <taxon>Streptomyces</taxon>
    </lineage>
</organism>
<dbReference type="InterPro" id="IPR010147">
    <property type="entry name" value="CRISPR-assoc_prot_CasD"/>
</dbReference>
<evidence type="ECO:0000256" key="1">
    <source>
        <dbReference type="ARBA" id="ARBA00023118"/>
    </source>
</evidence>
<feature type="compositionally biased region" description="Basic and acidic residues" evidence="2">
    <location>
        <begin position="103"/>
        <end position="122"/>
    </location>
</feature>
<evidence type="ECO:0000256" key="2">
    <source>
        <dbReference type="SAM" id="MobiDB-lite"/>
    </source>
</evidence>
<accession>A0ABP5SHP0</accession>
<dbReference type="Proteomes" id="UP001500253">
    <property type="component" value="Unassembled WGS sequence"/>
</dbReference>
<keyword evidence="1" id="KW-0051">Antiviral defense</keyword>
<evidence type="ECO:0000313" key="3">
    <source>
        <dbReference type="EMBL" id="GAA2331385.1"/>
    </source>
</evidence>
<dbReference type="Pfam" id="PF09704">
    <property type="entry name" value="Cas_Cas5d"/>
    <property type="match status" value="1"/>
</dbReference>
<proteinExistence type="predicted"/>
<name>A0ABP5SHP0_9ACTN</name>
<evidence type="ECO:0008006" key="5">
    <source>
        <dbReference type="Google" id="ProtNLM"/>
    </source>
</evidence>